<evidence type="ECO:0000313" key="3">
    <source>
        <dbReference type="Proteomes" id="UP001172738"/>
    </source>
</evidence>
<dbReference type="EMBL" id="JAUHPV010000002">
    <property type="protein sequence ID" value="MDN4472404.1"/>
    <property type="molecule type" value="Genomic_DNA"/>
</dbReference>
<reference evidence="2" key="1">
    <citation type="submission" date="2023-06" db="EMBL/GenBank/DDBJ databases">
        <title>SYSU T00b26.</title>
        <authorList>
            <person name="Gao L."/>
            <person name="Fang B.-Z."/>
            <person name="Li W.-J."/>
        </authorList>
    </citation>
    <scope>NUCLEOTIDE SEQUENCE</scope>
    <source>
        <strain evidence="2">SYSU T00b26</strain>
    </source>
</reference>
<dbReference type="Proteomes" id="UP001172738">
    <property type="component" value="Unassembled WGS sequence"/>
</dbReference>
<keyword evidence="3" id="KW-1185">Reference proteome</keyword>
<organism evidence="2 3">
    <name type="scientific">Demequina zhanjiangensis</name>
    <dbReference type="NCBI Taxonomy" id="3051659"/>
    <lineage>
        <taxon>Bacteria</taxon>
        <taxon>Bacillati</taxon>
        <taxon>Actinomycetota</taxon>
        <taxon>Actinomycetes</taxon>
        <taxon>Micrococcales</taxon>
        <taxon>Demequinaceae</taxon>
        <taxon>Demequina</taxon>
    </lineage>
</organism>
<keyword evidence="1" id="KW-0472">Membrane</keyword>
<dbReference type="RefSeq" id="WP_301126917.1">
    <property type="nucleotide sequence ID" value="NZ_JAUHPV010000002.1"/>
</dbReference>
<comment type="caution">
    <text evidence="2">The sequence shown here is derived from an EMBL/GenBank/DDBJ whole genome shotgun (WGS) entry which is preliminary data.</text>
</comment>
<feature type="transmembrane region" description="Helical" evidence="1">
    <location>
        <begin position="14"/>
        <end position="37"/>
    </location>
</feature>
<keyword evidence="1" id="KW-1133">Transmembrane helix</keyword>
<accession>A0ABT8G0C0</accession>
<sequence>MISTWLWSHLPGNAWVKTLILLIAFVGLVAVLFEWVFPWLEPYLGIQEQTVGQGG</sequence>
<proteinExistence type="predicted"/>
<keyword evidence="1" id="KW-0812">Transmembrane</keyword>
<name>A0ABT8G0C0_9MICO</name>
<protein>
    <recommendedName>
        <fullName evidence="4">AI-2E family transporter</fullName>
    </recommendedName>
</protein>
<evidence type="ECO:0000313" key="2">
    <source>
        <dbReference type="EMBL" id="MDN4472404.1"/>
    </source>
</evidence>
<evidence type="ECO:0000256" key="1">
    <source>
        <dbReference type="SAM" id="Phobius"/>
    </source>
</evidence>
<evidence type="ECO:0008006" key="4">
    <source>
        <dbReference type="Google" id="ProtNLM"/>
    </source>
</evidence>
<gene>
    <name evidence="2" type="ORF">QQX04_05290</name>
</gene>